<protein>
    <recommendedName>
        <fullName evidence="4">Outer membrane protein beta-barrel domain-containing protein</fullName>
    </recommendedName>
</protein>
<proteinExistence type="predicted"/>
<dbReference type="Proteomes" id="UP000199226">
    <property type="component" value="Unassembled WGS sequence"/>
</dbReference>
<keyword evidence="3" id="KW-1185">Reference proteome</keyword>
<evidence type="ECO:0008006" key="4">
    <source>
        <dbReference type="Google" id="ProtNLM"/>
    </source>
</evidence>
<sequence length="359" mass="38151">MKKILSIRIFIAVLIFLISGSAYSQSDVSGLIKSGPADATKLAQAYLKPLFKGFGVGLNSGWNNSAHSKNLLRFDLRIGLTGAVVPPMDETFDVTKIGLSNNVRPTNPAQTLTPTFAGGNSLNTQLTVYDSANQPIESFTMPKGTGLGLIPAPQLQGSIGLPRGIELTLRAMPKVNIGNDIGSIGMFGGGIKVELLPLISGMADKLFPVDIAVAAGYTQFSFEVPLDVPVPSGSIPASPGQIQDFSNQRIEATFSGINTEAIISKRFLVFTPFLSLGYNTAKTDAGLKGNYPIVTGVTPLGQKTYTSYANPVNINQTDINGFRTNIGFQLNLAFFRIYGSYSMAEYNSFNGGIGFGLGK</sequence>
<evidence type="ECO:0000313" key="3">
    <source>
        <dbReference type="Proteomes" id="UP000199226"/>
    </source>
</evidence>
<reference evidence="3" key="1">
    <citation type="submission" date="2016-10" db="EMBL/GenBank/DDBJ databases">
        <authorList>
            <person name="Varghese N."/>
            <person name="Submissions S."/>
        </authorList>
    </citation>
    <scope>NUCLEOTIDE SEQUENCE [LARGE SCALE GENOMIC DNA]</scope>
    <source>
        <strain evidence="3">DSM 24536</strain>
    </source>
</reference>
<name>A0A1G9P8A4_9SPHI</name>
<feature type="signal peptide" evidence="1">
    <location>
        <begin position="1"/>
        <end position="24"/>
    </location>
</feature>
<evidence type="ECO:0000256" key="1">
    <source>
        <dbReference type="SAM" id="SignalP"/>
    </source>
</evidence>
<dbReference type="Pfam" id="PF20230">
    <property type="entry name" value="DUF6588"/>
    <property type="match status" value="1"/>
</dbReference>
<keyword evidence="1" id="KW-0732">Signal</keyword>
<feature type="chain" id="PRO_5011489933" description="Outer membrane protein beta-barrel domain-containing protein" evidence="1">
    <location>
        <begin position="25"/>
        <end position="359"/>
    </location>
</feature>
<dbReference type="AlphaFoldDB" id="A0A1G9P8A4"/>
<organism evidence="2 3">
    <name type="scientific">Daejeonella rubra</name>
    <dbReference type="NCBI Taxonomy" id="990371"/>
    <lineage>
        <taxon>Bacteria</taxon>
        <taxon>Pseudomonadati</taxon>
        <taxon>Bacteroidota</taxon>
        <taxon>Sphingobacteriia</taxon>
        <taxon>Sphingobacteriales</taxon>
        <taxon>Sphingobacteriaceae</taxon>
        <taxon>Daejeonella</taxon>
    </lineage>
</organism>
<dbReference type="RefSeq" id="WP_090700373.1">
    <property type="nucleotide sequence ID" value="NZ_FNHH01000004.1"/>
</dbReference>
<dbReference type="InterPro" id="IPR046495">
    <property type="entry name" value="DUF6588"/>
</dbReference>
<gene>
    <name evidence="2" type="ORF">SAMN05421813_10422</name>
</gene>
<dbReference type="OrthoDB" id="9775382at2"/>
<dbReference type="STRING" id="990371.SAMN05421813_10422"/>
<evidence type="ECO:0000313" key="2">
    <source>
        <dbReference type="EMBL" id="SDL94773.1"/>
    </source>
</evidence>
<dbReference type="EMBL" id="FNHH01000004">
    <property type="protein sequence ID" value="SDL94773.1"/>
    <property type="molecule type" value="Genomic_DNA"/>
</dbReference>
<accession>A0A1G9P8A4</accession>